<name>A0ABP0X3B6_9BRYO</name>
<feature type="region of interest" description="Disordered" evidence="1">
    <location>
        <begin position="104"/>
        <end position="132"/>
    </location>
</feature>
<evidence type="ECO:0008006" key="5">
    <source>
        <dbReference type="Google" id="ProtNLM"/>
    </source>
</evidence>
<reference evidence="3" key="1">
    <citation type="submission" date="2024-02" db="EMBL/GenBank/DDBJ databases">
        <authorList>
            <consortium name="ELIXIR-Norway"/>
            <consortium name="Elixir Norway"/>
        </authorList>
    </citation>
    <scope>NUCLEOTIDE SEQUENCE</scope>
</reference>
<organism evidence="3 4">
    <name type="scientific">Sphagnum jensenii</name>
    <dbReference type="NCBI Taxonomy" id="128206"/>
    <lineage>
        <taxon>Eukaryota</taxon>
        <taxon>Viridiplantae</taxon>
        <taxon>Streptophyta</taxon>
        <taxon>Embryophyta</taxon>
        <taxon>Bryophyta</taxon>
        <taxon>Sphagnophytina</taxon>
        <taxon>Sphagnopsida</taxon>
        <taxon>Sphagnales</taxon>
        <taxon>Sphagnaceae</taxon>
        <taxon>Sphagnum</taxon>
    </lineage>
</organism>
<keyword evidence="2" id="KW-1133">Transmembrane helix</keyword>
<evidence type="ECO:0000313" key="3">
    <source>
        <dbReference type="EMBL" id="CAK9272805.1"/>
    </source>
</evidence>
<accession>A0ABP0X3B6</accession>
<dbReference type="PANTHER" id="PTHR34837">
    <property type="entry name" value="OS05G0595500 PROTEIN"/>
    <property type="match status" value="1"/>
</dbReference>
<feature type="transmembrane region" description="Helical" evidence="2">
    <location>
        <begin position="6"/>
        <end position="25"/>
    </location>
</feature>
<sequence length="347" mass="38902">MHTSIIVIPTAPQFLGFLFLGFFLWEIIGPQISLEFLAEWGAIIPTSHSDQTIAILHQSVDDVTHCVWSTVCLSPILCWKVARRWLMAQGEKALPSADNTIEHFPLASPPSTPASTRLERGGDSHEKPSLLSPQKQWGISSMWWGSPKDDRAEALQREVQSLRGEIVGAEEREATMLAQLDHVDEVLRTAQLASYFHSRTRWSPLPGEPPVDDTDVDDWLLRFLVLRGSSICFYLRATDLRPQGTILQSEIVEAGLIPNHLHHQDDPHWSAFHITTCHGLRLECSSLLKLQVDCWLSLLNGSYNTPDLSRLSSHPPQPLINPNHKILQAQVPDSTMGQEGELFGELE</sequence>
<dbReference type="EMBL" id="OZ020100">
    <property type="protein sequence ID" value="CAK9272805.1"/>
    <property type="molecule type" value="Genomic_DNA"/>
</dbReference>
<evidence type="ECO:0000313" key="4">
    <source>
        <dbReference type="Proteomes" id="UP001497444"/>
    </source>
</evidence>
<proteinExistence type="predicted"/>
<keyword evidence="2" id="KW-0812">Transmembrane</keyword>
<dbReference type="Proteomes" id="UP001497444">
    <property type="component" value="Chromosome 5"/>
</dbReference>
<keyword evidence="2" id="KW-0472">Membrane</keyword>
<evidence type="ECO:0000256" key="2">
    <source>
        <dbReference type="SAM" id="Phobius"/>
    </source>
</evidence>
<feature type="compositionally biased region" description="Basic and acidic residues" evidence="1">
    <location>
        <begin position="117"/>
        <end position="128"/>
    </location>
</feature>
<dbReference type="PANTHER" id="PTHR34837:SF2">
    <property type="entry name" value="OS05G0595500 PROTEIN"/>
    <property type="match status" value="1"/>
</dbReference>
<protein>
    <recommendedName>
        <fullName evidence="5">PH domain-containing protein</fullName>
    </recommendedName>
</protein>
<evidence type="ECO:0000256" key="1">
    <source>
        <dbReference type="SAM" id="MobiDB-lite"/>
    </source>
</evidence>
<gene>
    <name evidence="3" type="ORF">CSSPJE1EN1_LOCUS18283</name>
</gene>
<keyword evidence="4" id="KW-1185">Reference proteome</keyword>